<keyword evidence="16" id="KW-1185">Reference proteome</keyword>
<evidence type="ECO:0000256" key="12">
    <source>
        <dbReference type="RuleBase" id="RU003357"/>
    </source>
</evidence>
<evidence type="ECO:0000256" key="11">
    <source>
        <dbReference type="PROSITE-ProRule" id="PRU01360"/>
    </source>
</evidence>
<dbReference type="Gene3D" id="2.40.170.20">
    <property type="entry name" value="TonB-dependent receptor, beta-barrel domain"/>
    <property type="match status" value="1"/>
</dbReference>
<comment type="subcellular location">
    <subcellularLocation>
        <location evidence="1 11">Cell outer membrane</location>
        <topology evidence="1 11">Multi-pass membrane protein</topology>
    </subcellularLocation>
</comment>
<dbReference type="InterPro" id="IPR012910">
    <property type="entry name" value="Plug_dom"/>
</dbReference>
<keyword evidence="9 11" id="KW-0472">Membrane</keyword>
<dbReference type="PANTHER" id="PTHR32552:SF81">
    <property type="entry name" value="TONB-DEPENDENT OUTER MEMBRANE RECEPTOR"/>
    <property type="match status" value="1"/>
</dbReference>
<feature type="domain" description="TonB-dependent receptor plug" evidence="14">
    <location>
        <begin position="114"/>
        <end position="220"/>
    </location>
</feature>
<evidence type="ECO:0000256" key="5">
    <source>
        <dbReference type="ARBA" id="ARBA00022692"/>
    </source>
</evidence>
<keyword evidence="2 11" id="KW-0813">Transport</keyword>
<sequence length="744" mass="82541">MKHLKFLVIVVCFLFGQNLIGQTFDGQVLDVQQNPIEGAYIFNQDTKSYSISDSSGYFRIGETGVGDSLRIGALGHEKLNILLTSGSVEGNLPFILNESALALKEVVITPNINALNVISKIDLMAQPVGSSQEILEKVPGLVIGQHAGGGKAEQLFLRGFDIDHGTDISISVDNMPVNMVSHAHGQGYSDLHFVIPETIENIDFDKGPYTAGKGNFATAGYVDFNTKNRLDGSSVQFEYGDFGWNRSLGLFDLLSKKRESAYLAAELLQFDGPFESSQNFSRINVFGKYTAQFMPKSQFSASVSYFRSTWDASGQIPQRAVDAGLISRFGAIDDTEGGQTSRFNINTSLKQQLNDSSFIETNAYWTHYDFNLFSNFTFFLEDPENGDQIQQKESRNLFGLNTVFHKTHSQDGLGLATKLGGGFRTDLVNGNELSSTLNREAILRRIQLGDVTETNLYGFFEAKMRLNKFTLVPGLRLDYFDFGYQDLLQEFTETQNRNGSVLSPKLSLLYDNNPNLQFFLKSGVGFHSNDSRVSALRQSQEVLPKAYGLDIGTIFKPTPNGLLNAALWYLKSEQELVYVGDAGIVEPSGRSERFGLDLGFRQQIFPWLYLHSDLTYTHARSIDEPEGSNYIPLAPDFTASGGVTLGNGSKLTAGLQYRYLDNRPANEDNSIIAPGYFVMDMNANYELGKGLLASLSIQNLFNTEWNETQFATVSQLANEATPVEEIHFTPGTPFFLKAGIRYTF</sequence>
<dbReference type="Pfam" id="PF13715">
    <property type="entry name" value="CarbopepD_reg_2"/>
    <property type="match status" value="1"/>
</dbReference>
<evidence type="ECO:0000313" key="16">
    <source>
        <dbReference type="Proteomes" id="UP000184532"/>
    </source>
</evidence>
<keyword evidence="3 11" id="KW-1134">Transmembrane beta strand</keyword>
<organism evidence="15 16">
    <name type="scientific">Flagellimonas flava</name>
    <dbReference type="NCBI Taxonomy" id="570519"/>
    <lineage>
        <taxon>Bacteria</taxon>
        <taxon>Pseudomonadati</taxon>
        <taxon>Bacteroidota</taxon>
        <taxon>Flavobacteriia</taxon>
        <taxon>Flavobacteriales</taxon>
        <taxon>Flavobacteriaceae</taxon>
        <taxon>Flagellimonas</taxon>
    </lineage>
</organism>
<evidence type="ECO:0000256" key="10">
    <source>
        <dbReference type="ARBA" id="ARBA00023237"/>
    </source>
</evidence>
<evidence type="ECO:0000259" key="13">
    <source>
        <dbReference type="Pfam" id="PF00593"/>
    </source>
</evidence>
<dbReference type="PANTHER" id="PTHR32552">
    <property type="entry name" value="FERRICHROME IRON RECEPTOR-RELATED"/>
    <property type="match status" value="1"/>
</dbReference>
<evidence type="ECO:0000259" key="14">
    <source>
        <dbReference type="Pfam" id="PF07715"/>
    </source>
</evidence>
<dbReference type="SUPFAM" id="SSF56935">
    <property type="entry name" value="Porins"/>
    <property type="match status" value="1"/>
</dbReference>
<dbReference type="SUPFAM" id="SSF49464">
    <property type="entry name" value="Carboxypeptidase regulatory domain-like"/>
    <property type="match status" value="1"/>
</dbReference>
<dbReference type="GO" id="GO:0009279">
    <property type="term" value="C:cell outer membrane"/>
    <property type="evidence" value="ECO:0007669"/>
    <property type="project" value="UniProtKB-SubCell"/>
</dbReference>
<dbReference type="AlphaFoldDB" id="A0A1M5PWB4"/>
<keyword evidence="6" id="KW-0408">Iron</keyword>
<evidence type="ECO:0000256" key="7">
    <source>
        <dbReference type="ARBA" id="ARBA00023065"/>
    </source>
</evidence>
<keyword evidence="4" id="KW-0410">Iron transport</keyword>
<proteinExistence type="inferred from homology"/>
<dbReference type="InterPro" id="IPR000531">
    <property type="entry name" value="Beta-barrel_TonB"/>
</dbReference>
<evidence type="ECO:0000256" key="2">
    <source>
        <dbReference type="ARBA" id="ARBA00022448"/>
    </source>
</evidence>
<dbReference type="STRING" id="570519.SAMN04488116_3399"/>
<dbReference type="InterPro" id="IPR008969">
    <property type="entry name" value="CarboxyPept-like_regulatory"/>
</dbReference>
<evidence type="ECO:0000256" key="8">
    <source>
        <dbReference type="ARBA" id="ARBA00023077"/>
    </source>
</evidence>
<dbReference type="RefSeq" id="WP_073181825.1">
    <property type="nucleotide sequence ID" value="NZ_FQWL01000009.1"/>
</dbReference>
<dbReference type="InterPro" id="IPR037066">
    <property type="entry name" value="Plug_dom_sf"/>
</dbReference>
<dbReference type="PROSITE" id="PS52016">
    <property type="entry name" value="TONB_DEPENDENT_REC_3"/>
    <property type="match status" value="1"/>
</dbReference>
<dbReference type="GO" id="GO:0006826">
    <property type="term" value="P:iron ion transport"/>
    <property type="evidence" value="ECO:0007669"/>
    <property type="project" value="UniProtKB-KW"/>
</dbReference>
<evidence type="ECO:0000256" key="1">
    <source>
        <dbReference type="ARBA" id="ARBA00004571"/>
    </source>
</evidence>
<protein>
    <submittedName>
        <fullName evidence="15">Outer membrane receptor proteins, mostly Fe transport</fullName>
    </submittedName>
</protein>
<dbReference type="Gene3D" id="2.170.130.10">
    <property type="entry name" value="TonB-dependent receptor, plug domain"/>
    <property type="match status" value="1"/>
</dbReference>
<keyword evidence="7" id="KW-0406">Ion transport</keyword>
<reference evidence="16" key="1">
    <citation type="submission" date="2016-11" db="EMBL/GenBank/DDBJ databases">
        <authorList>
            <person name="Varghese N."/>
            <person name="Submissions S."/>
        </authorList>
    </citation>
    <scope>NUCLEOTIDE SEQUENCE [LARGE SCALE GENOMIC DNA]</scope>
    <source>
        <strain evidence="16">DSM 22638</strain>
    </source>
</reference>
<keyword evidence="15" id="KW-0675">Receptor</keyword>
<feature type="domain" description="TonB-dependent receptor-like beta-barrel" evidence="13">
    <location>
        <begin position="324"/>
        <end position="700"/>
    </location>
</feature>
<dbReference type="Pfam" id="PF00593">
    <property type="entry name" value="TonB_dep_Rec_b-barrel"/>
    <property type="match status" value="1"/>
</dbReference>
<keyword evidence="8 12" id="KW-0798">TonB box</keyword>
<dbReference type="InterPro" id="IPR039426">
    <property type="entry name" value="TonB-dep_rcpt-like"/>
</dbReference>
<evidence type="ECO:0000256" key="6">
    <source>
        <dbReference type="ARBA" id="ARBA00023004"/>
    </source>
</evidence>
<dbReference type="EMBL" id="FQWL01000009">
    <property type="protein sequence ID" value="SHH05992.1"/>
    <property type="molecule type" value="Genomic_DNA"/>
</dbReference>
<dbReference type="InterPro" id="IPR036942">
    <property type="entry name" value="Beta-barrel_TonB_sf"/>
</dbReference>
<evidence type="ECO:0000256" key="4">
    <source>
        <dbReference type="ARBA" id="ARBA00022496"/>
    </source>
</evidence>
<evidence type="ECO:0000256" key="3">
    <source>
        <dbReference type="ARBA" id="ARBA00022452"/>
    </source>
</evidence>
<accession>A0A1M5PWB4</accession>
<evidence type="ECO:0000256" key="9">
    <source>
        <dbReference type="ARBA" id="ARBA00023136"/>
    </source>
</evidence>
<comment type="similarity">
    <text evidence="11 12">Belongs to the TonB-dependent receptor family.</text>
</comment>
<name>A0A1M5PWB4_9FLAO</name>
<evidence type="ECO:0000313" key="15">
    <source>
        <dbReference type="EMBL" id="SHH05992.1"/>
    </source>
</evidence>
<keyword evidence="5 11" id="KW-0812">Transmembrane</keyword>
<dbReference type="Proteomes" id="UP000184532">
    <property type="component" value="Unassembled WGS sequence"/>
</dbReference>
<dbReference type="Pfam" id="PF07715">
    <property type="entry name" value="Plug"/>
    <property type="match status" value="1"/>
</dbReference>
<gene>
    <name evidence="15" type="ORF">SAMN04488116_3399</name>
</gene>
<keyword evidence="10 11" id="KW-0998">Cell outer membrane</keyword>